<dbReference type="SMART" id="SM00028">
    <property type="entry name" value="TPR"/>
    <property type="match status" value="9"/>
</dbReference>
<comment type="caution">
    <text evidence="4">The sequence shown here is derived from an EMBL/GenBank/DDBJ whole genome shotgun (WGS) entry which is preliminary data.</text>
</comment>
<dbReference type="RefSeq" id="WP_045444564.1">
    <property type="nucleotide sequence ID" value="NZ_BBIO01000005.1"/>
</dbReference>
<dbReference type="SUPFAM" id="SSF53756">
    <property type="entry name" value="UDP-Glycosyltransferase/glycogen phosphorylase"/>
    <property type="match status" value="1"/>
</dbReference>
<dbReference type="InterPro" id="IPR051685">
    <property type="entry name" value="Ycf3/AcsC/BcsC/TPR_MFPF"/>
</dbReference>
<dbReference type="Pfam" id="PF13181">
    <property type="entry name" value="TPR_8"/>
    <property type="match status" value="1"/>
</dbReference>
<protein>
    <submittedName>
        <fullName evidence="4">TPR repeat-containing protein</fullName>
    </submittedName>
</protein>
<dbReference type="STRING" id="1333998.M2A_1243"/>
<dbReference type="PROSITE" id="PS50005">
    <property type="entry name" value="TPR"/>
    <property type="match status" value="4"/>
</dbReference>
<organism evidence="4 5">
    <name type="scientific">Tepidicaulis marinus</name>
    <dbReference type="NCBI Taxonomy" id="1333998"/>
    <lineage>
        <taxon>Bacteria</taxon>
        <taxon>Pseudomonadati</taxon>
        <taxon>Pseudomonadota</taxon>
        <taxon>Alphaproteobacteria</taxon>
        <taxon>Hyphomicrobiales</taxon>
        <taxon>Parvibaculaceae</taxon>
        <taxon>Tepidicaulis</taxon>
    </lineage>
</organism>
<evidence type="ECO:0000256" key="1">
    <source>
        <dbReference type="ARBA" id="ARBA00022737"/>
    </source>
</evidence>
<dbReference type="EMBL" id="BBIO01000005">
    <property type="protein sequence ID" value="GAK44744.1"/>
    <property type="molecule type" value="Genomic_DNA"/>
</dbReference>
<evidence type="ECO:0000256" key="2">
    <source>
        <dbReference type="ARBA" id="ARBA00022803"/>
    </source>
</evidence>
<reference evidence="4 5" key="1">
    <citation type="submission" date="2014-07" db="EMBL/GenBank/DDBJ databases">
        <title>Tepidicaulis marinum gen. nov., sp. nov., a novel marine bacterium denitrifying nitrate to nitrous oxide strictly under microaerobic conditions.</title>
        <authorList>
            <person name="Takeuchi M."/>
            <person name="Yamagishi T."/>
            <person name="Kamagata Y."/>
            <person name="Oshima K."/>
            <person name="Hattori M."/>
            <person name="Katayama T."/>
            <person name="Hanada S."/>
            <person name="Tamaki H."/>
            <person name="Marumo K."/>
            <person name="Maeda H."/>
            <person name="Nedachi M."/>
            <person name="Iwasaki W."/>
            <person name="Suwa Y."/>
            <person name="Sakata S."/>
        </authorList>
    </citation>
    <scope>NUCLEOTIDE SEQUENCE [LARGE SCALE GENOMIC DNA]</scope>
    <source>
        <strain evidence="4 5">MA2</strain>
    </source>
</reference>
<dbReference type="eggNOG" id="COG0457">
    <property type="taxonomic scope" value="Bacteria"/>
</dbReference>
<sequence length="685" mass="77180">MTHTPSAPALQENTEIASRFERAMRLHQKGRLDEAERRYARILETDPNHADTLHLLGVLKSQRGQREEAETLVRKAIAIDPTHPIYHLNLGGIHIDGQKYLGALDAFDAVIALDDRIAKAHTLKGHALLQLERIEEAEKQLNHALTIEGVDGVTVYGDLFEVNIKQEDATALRETIAQALEQYPNNANLQYRAANALRAFEFHEDSLPYYERATEIDPSLIGAYCNQALSLSGLKRRDEARKLLKQALRRRGDIPELYLALSMIAHDDGELQESVDWAEKSLEVSPEFAFGYSAIARALGTNGMYQDAIAAYKKALELDPTMFSALQNLGSTLYSIGFPEEAITYYAKSLEQNPKNDIAYWNLSLAFLSTGRLDDGWGLYSYGFTSKQRKPYRPFPGLLWDGSSLEDKTIMLWREQGIGDDLRYASVYGEIIAKAKKVIIETDPRFVPLYQRTWPEATVRPETGTSTGLGNMEEVDFDVTAPAALAASYLRPTLEDFPPHQGYLVPDPARRKVFREWLESLGPGLALGFAWRSRHRNATRDHFYTELEDWLDLFKTPGIKIINLQYDNAAPDLEAFEKRHDIKIHQFPDLDLFSDLEGAAALTRELDLVVTAGTSVGDMAGALGIPVFTYSFAKHFAKLGTDYVPWFPSMDITDFYPGITPKEEYVCEVSEKCKRLIDEMQRTAS</sequence>
<name>A0A081B9M6_9HYPH</name>
<dbReference type="SUPFAM" id="SSF48452">
    <property type="entry name" value="TPR-like"/>
    <property type="match status" value="2"/>
</dbReference>
<feature type="repeat" description="TPR" evidence="3">
    <location>
        <begin position="323"/>
        <end position="356"/>
    </location>
</feature>
<feature type="repeat" description="TPR" evidence="3">
    <location>
        <begin position="50"/>
        <end position="83"/>
    </location>
</feature>
<evidence type="ECO:0000256" key="3">
    <source>
        <dbReference type="PROSITE-ProRule" id="PRU00339"/>
    </source>
</evidence>
<dbReference type="InterPro" id="IPR011990">
    <property type="entry name" value="TPR-like_helical_dom_sf"/>
</dbReference>
<gene>
    <name evidence="4" type="ORF">M2A_1243</name>
</gene>
<accession>A0A081B9M6</accession>
<dbReference type="PANTHER" id="PTHR44943:SF4">
    <property type="entry name" value="TPR REPEAT-CONTAINING PROTEIN MJ0798"/>
    <property type="match status" value="1"/>
</dbReference>
<keyword evidence="2 3" id="KW-0802">TPR repeat</keyword>
<proteinExistence type="predicted"/>
<dbReference type="Proteomes" id="UP000028702">
    <property type="component" value="Unassembled WGS sequence"/>
</dbReference>
<dbReference type="InterPro" id="IPR019734">
    <property type="entry name" value="TPR_rpt"/>
</dbReference>
<feature type="repeat" description="TPR" evidence="3">
    <location>
        <begin position="16"/>
        <end position="49"/>
    </location>
</feature>
<dbReference type="Pfam" id="PF14559">
    <property type="entry name" value="TPR_19"/>
    <property type="match status" value="2"/>
</dbReference>
<evidence type="ECO:0000313" key="5">
    <source>
        <dbReference type="Proteomes" id="UP000028702"/>
    </source>
</evidence>
<keyword evidence="5" id="KW-1185">Reference proteome</keyword>
<dbReference type="Pfam" id="PF13432">
    <property type="entry name" value="TPR_16"/>
    <property type="match status" value="1"/>
</dbReference>
<keyword evidence="1" id="KW-0677">Repeat</keyword>
<dbReference type="Gene3D" id="1.25.40.10">
    <property type="entry name" value="Tetratricopeptide repeat domain"/>
    <property type="match status" value="3"/>
</dbReference>
<evidence type="ECO:0000313" key="4">
    <source>
        <dbReference type="EMBL" id="GAK44744.1"/>
    </source>
</evidence>
<feature type="repeat" description="TPR" evidence="3">
    <location>
        <begin position="289"/>
        <end position="322"/>
    </location>
</feature>
<dbReference type="AlphaFoldDB" id="A0A081B9M6"/>
<dbReference type="PANTHER" id="PTHR44943">
    <property type="entry name" value="CELLULOSE SYNTHASE OPERON PROTEIN C"/>
    <property type="match status" value="1"/>
</dbReference>